<dbReference type="OrthoDB" id="10009779at2"/>
<evidence type="ECO:0008006" key="5">
    <source>
        <dbReference type="Google" id="ProtNLM"/>
    </source>
</evidence>
<evidence type="ECO:0000256" key="1">
    <source>
        <dbReference type="SAM" id="MobiDB-lite"/>
    </source>
</evidence>
<feature type="chain" id="PRO_5039388787" description="Lipoprotein" evidence="2">
    <location>
        <begin position="21"/>
        <end position="176"/>
    </location>
</feature>
<dbReference type="PROSITE" id="PS51257">
    <property type="entry name" value="PROKAR_LIPOPROTEIN"/>
    <property type="match status" value="1"/>
</dbReference>
<feature type="compositionally biased region" description="Polar residues" evidence="1">
    <location>
        <begin position="34"/>
        <end position="44"/>
    </location>
</feature>
<proteinExistence type="predicted"/>
<evidence type="ECO:0000313" key="3">
    <source>
        <dbReference type="EMBL" id="MRG87770.1"/>
    </source>
</evidence>
<feature type="compositionally biased region" description="Acidic residues" evidence="1">
    <location>
        <begin position="24"/>
        <end position="33"/>
    </location>
</feature>
<keyword evidence="4" id="KW-1185">Reference proteome</keyword>
<accession>A0A6G1XA67</accession>
<gene>
    <name evidence="3" type="ORF">GH754_16010</name>
</gene>
<organism evidence="3 4">
    <name type="scientific">Salinibacillus xinjiangensis</name>
    <dbReference type="NCBI Taxonomy" id="1229268"/>
    <lineage>
        <taxon>Bacteria</taxon>
        <taxon>Bacillati</taxon>
        <taxon>Bacillota</taxon>
        <taxon>Bacilli</taxon>
        <taxon>Bacillales</taxon>
        <taxon>Bacillaceae</taxon>
        <taxon>Salinibacillus</taxon>
    </lineage>
</organism>
<dbReference type="AlphaFoldDB" id="A0A6G1XA67"/>
<feature type="region of interest" description="Disordered" evidence="1">
    <location>
        <begin position="24"/>
        <end position="80"/>
    </location>
</feature>
<comment type="caution">
    <text evidence="3">The sequence shown here is derived from an EMBL/GenBank/DDBJ whole genome shotgun (WGS) entry which is preliminary data.</text>
</comment>
<feature type="signal peptide" evidence="2">
    <location>
        <begin position="1"/>
        <end position="20"/>
    </location>
</feature>
<keyword evidence="2" id="KW-0732">Signal</keyword>
<reference evidence="3 4" key="1">
    <citation type="submission" date="2019-11" db="EMBL/GenBank/DDBJ databases">
        <authorList>
            <person name="Li J."/>
        </authorList>
    </citation>
    <scope>NUCLEOTIDE SEQUENCE [LARGE SCALE GENOMIC DNA]</scope>
    <source>
        <strain evidence="3 4">J4</strain>
    </source>
</reference>
<evidence type="ECO:0000313" key="4">
    <source>
        <dbReference type="Proteomes" id="UP000480185"/>
    </source>
</evidence>
<dbReference type="Proteomes" id="UP000480185">
    <property type="component" value="Unassembled WGS sequence"/>
</dbReference>
<protein>
    <recommendedName>
        <fullName evidence="5">Lipoprotein</fullName>
    </recommendedName>
</protein>
<dbReference type="RefSeq" id="WP_153729659.1">
    <property type="nucleotide sequence ID" value="NZ_WJNH01000012.1"/>
</dbReference>
<name>A0A6G1XA67_9BACI</name>
<dbReference type="EMBL" id="WJNH01000012">
    <property type="protein sequence ID" value="MRG87770.1"/>
    <property type="molecule type" value="Genomic_DNA"/>
</dbReference>
<evidence type="ECO:0000256" key="2">
    <source>
        <dbReference type="SAM" id="SignalP"/>
    </source>
</evidence>
<sequence length="176" mass="19094">MRYALSVILCLGIVVLSGCGSEETAEDNTETVSEENTATDANQGNEKETESNGDKASNTEAEVEPVNKEGENLSVPESFPPDILIPDGANIIKKEVVPEENGVRNTIKFLLDQDMNSIAEQYIAFFEENGYTIASQTELEGVSKGIRAVQINTETGVMVDIFTPEEGPVETTLEVF</sequence>